<dbReference type="InterPro" id="IPR011029">
    <property type="entry name" value="DEATH-like_dom_sf"/>
</dbReference>
<dbReference type="KEGG" id="tpal:117649129"/>
<dbReference type="GO" id="GO:0043123">
    <property type="term" value="P:positive regulation of canonical NF-kappaB signal transduction"/>
    <property type="evidence" value="ECO:0007669"/>
    <property type="project" value="InterPro"/>
</dbReference>
<dbReference type="RefSeq" id="XP_034247482.1">
    <property type="nucleotide sequence ID" value="XM_034391591.1"/>
</dbReference>
<reference evidence="3 4" key="1">
    <citation type="submission" date="2025-04" db="UniProtKB">
        <authorList>
            <consortium name="RefSeq"/>
        </authorList>
    </citation>
    <scope>IDENTIFICATION</scope>
    <source>
        <tissue evidence="3 4">Total insect</tissue>
    </source>
</reference>
<protein>
    <submittedName>
        <fullName evidence="3 4">Myeloid differentiation primary response protein MyD88 isoform X1</fullName>
    </submittedName>
</protein>
<dbReference type="RefSeq" id="XP_034247481.1">
    <property type="nucleotide sequence ID" value="XM_034391590.1"/>
</dbReference>
<sequence length="432" mass="49423">MAVQGIIDISQTPVTKLRDRTKTLLSASLNQLRVIPTDDNIPRDWRGVAHFAEVNTRSLSQSSTPFEDVLKQWVENKLTSEGSPPTFKDLQDILGQIDRWDVYDDSEEMMKSDAEYYSQSLLQIQPAPHEAIKPFQNGCLTTEDVERVRQGLPLIKYDAFLLYADEDLSYAKVMIDKLENNFKLRLVVKDRDLLSGVGLEFSAITKLIAERCSSLIVILSPNLLNSHEKMFFLSFAQTISITQQNERNACKRIVPCRYEPCSLPIEISYLYCLDYRQASMFGNFWPRLRDSIMAAIDRPIPNLIEATSSRCEITEITSQEIKSQEMKSQEMKSQEVMSEENLKNLKNPEIKPLVEPRDTVQNTAEVVMSDPSTHYPGSSLEETPDIPFAIPEDTPGQTSKTNRFFNLKHLTNRFRRKDKKEKLAKKKMVLAA</sequence>
<dbReference type="GO" id="GO:0045087">
    <property type="term" value="P:innate immune response"/>
    <property type="evidence" value="ECO:0007669"/>
    <property type="project" value="TreeGrafter"/>
</dbReference>
<dbReference type="GeneID" id="117649129"/>
<evidence type="ECO:0000313" key="2">
    <source>
        <dbReference type="Proteomes" id="UP000515158"/>
    </source>
</evidence>
<evidence type="ECO:0000259" key="1">
    <source>
        <dbReference type="PROSITE" id="PS50104"/>
    </source>
</evidence>
<dbReference type="GO" id="GO:0050830">
    <property type="term" value="P:defense response to Gram-positive bacterium"/>
    <property type="evidence" value="ECO:0007669"/>
    <property type="project" value="TreeGrafter"/>
</dbReference>
<dbReference type="OrthoDB" id="10037120at2759"/>
<name>A0A6P8ZDF5_THRPL</name>
<proteinExistence type="predicted"/>
<dbReference type="PANTHER" id="PTHR15079">
    <property type="entry name" value="MYD88"/>
    <property type="match status" value="1"/>
</dbReference>
<dbReference type="PROSITE" id="PS50104">
    <property type="entry name" value="TIR"/>
    <property type="match status" value="1"/>
</dbReference>
<organism evidence="4">
    <name type="scientific">Thrips palmi</name>
    <name type="common">Melon thrips</name>
    <dbReference type="NCBI Taxonomy" id="161013"/>
    <lineage>
        <taxon>Eukaryota</taxon>
        <taxon>Metazoa</taxon>
        <taxon>Ecdysozoa</taxon>
        <taxon>Arthropoda</taxon>
        <taxon>Hexapoda</taxon>
        <taxon>Insecta</taxon>
        <taxon>Pterygota</taxon>
        <taxon>Neoptera</taxon>
        <taxon>Paraneoptera</taxon>
        <taxon>Thysanoptera</taxon>
        <taxon>Terebrantia</taxon>
        <taxon>Thripoidea</taxon>
        <taxon>Thripidae</taxon>
        <taxon>Thrips</taxon>
    </lineage>
</organism>
<dbReference type="Gene3D" id="1.10.533.10">
    <property type="entry name" value="Death Domain, Fas"/>
    <property type="match status" value="1"/>
</dbReference>
<dbReference type="GO" id="GO:0035325">
    <property type="term" value="F:Toll-like receptor binding"/>
    <property type="evidence" value="ECO:0007669"/>
    <property type="project" value="TreeGrafter"/>
</dbReference>
<keyword evidence="2" id="KW-1185">Reference proteome</keyword>
<dbReference type="CTD" id="4615"/>
<dbReference type="Gene3D" id="3.40.50.10140">
    <property type="entry name" value="Toll/interleukin-1 receptor homology (TIR) domain"/>
    <property type="match status" value="1"/>
</dbReference>
<dbReference type="GO" id="GO:0008063">
    <property type="term" value="P:Toll signaling pathway"/>
    <property type="evidence" value="ECO:0007669"/>
    <property type="project" value="TreeGrafter"/>
</dbReference>
<dbReference type="InterPro" id="IPR017281">
    <property type="entry name" value="Myelin_different_resp_MyD88"/>
</dbReference>
<dbReference type="AlphaFoldDB" id="A0A6P8ZDF5"/>
<dbReference type="GO" id="GO:0002755">
    <property type="term" value="P:MyD88-dependent toll-like receptor signaling pathway"/>
    <property type="evidence" value="ECO:0007669"/>
    <property type="project" value="InterPro"/>
</dbReference>
<dbReference type="GO" id="GO:0070976">
    <property type="term" value="F:TIR domain binding"/>
    <property type="evidence" value="ECO:0007669"/>
    <property type="project" value="InterPro"/>
</dbReference>
<dbReference type="GO" id="GO:0005886">
    <property type="term" value="C:plasma membrane"/>
    <property type="evidence" value="ECO:0007669"/>
    <property type="project" value="TreeGrafter"/>
</dbReference>
<dbReference type="PANTHER" id="PTHR15079:SF3">
    <property type="entry name" value="MYELOID DIFFERENTIATION PRIMARY RESPONSE PROTEIN MYD88"/>
    <property type="match status" value="1"/>
</dbReference>
<dbReference type="InterPro" id="IPR000157">
    <property type="entry name" value="TIR_dom"/>
</dbReference>
<evidence type="ECO:0000313" key="3">
    <source>
        <dbReference type="RefSeq" id="XP_034247481.1"/>
    </source>
</evidence>
<dbReference type="Proteomes" id="UP000515158">
    <property type="component" value="Unplaced"/>
</dbReference>
<feature type="domain" description="TIR" evidence="1">
    <location>
        <begin position="155"/>
        <end position="292"/>
    </location>
</feature>
<dbReference type="InterPro" id="IPR035897">
    <property type="entry name" value="Toll_tir_struct_dom_sf"/>
</dbReference>
<gene>
    <name evidence="3 4" type="primary">LOC117649129</name>
</gene>
<dbReference type="GO" id="GO:0034142">
    <property type="term" value="P:toll-like receptor 4 signaling pathway"/>
    <property type="evidence" value="ECO:0007669"/>
    <property type="project" value="TreeGrafter"/>
</dbReference>
<evidence type="ECO:0000313" key="4">
    <source>
        <dbReference type="RefSeq" id="XP_034247482.1"/>
    </source>
</evidence>
<dbReference type="SUPFAM" id="SSF52200">
    <property type="entry name" value="Toll/Interleukin receptor TIR domain"/>
    <property type="match status" value="1"/>
</dbReference>
<accession>A0A6P8ZDF5</accession>